<proteinExistence type="predicted"/>
<keyword evidence="1" id="KW-0812">Transmembrane</keyword>
<dbReference type="Proteomes" id="UP000190648">
    <property type="component" value="Unassembled WGS sequence"/>
</dbReference>
<feature type="transmembrane region" description="Helical" evidence="1">
    <location>
        <begin position="14"/>
        <end position="33"/>
    </location>
</feature>
<protein>
    <submittedName>
        <fullName evidence="2">Uncharacterized protein</fullName>
    </submittedName>
</protein>
<reference evidence="2 3" key="1">
    <citation type="submission" date="2016-02" db="EMBL/GenBank/DDBJ databases">
        <title>Band-tailed pigeon sequencing and assembly.</title>
        <authorList>
            <person name="Soares A.E."/>
            <person name="Novak B.J."/>
            <person name="Rice E.S."/>
            <person name="O'Connell B."/>
            <person name="Chang D."/>
            <person name="Weber S."/>
            <person name="Shapiro B."/>
        </authorList>
    </citation>
    <scope>NUCLEOTIDE SEQUENCE [LARGE SCALE GENOMIC DNA]</scope>
    <source>
        <strain evidence="2">BTP2013</strain>
        <tissue evidence="2">Blood</tissue>
    </source>
</reference>
<sequence length="78" mass="9279">MVSLDSETWHLKCLLLVFIGKIYYYSVLGKMFMRKMSFKETNHIYDRIDTALPVLWTAGRLYHSALPDLGSWLFSRRF</sequence>
<keyword evidence="3" id="KW-1185">Reference proteome</keyword>
<comment type="caution">
    <text evidence="2">The sequence shown here is derived from an EMBL/GenBank/DDBJ whole genome shotgun (WGS) entry which is preliminary data.</text>
</comment>
<evidence type="ECO:0000313" key="2">
    <source>
        <dbReference type="EMBL" id="OPJ75675.1"/>
    </source>
</evidence>
<dbReference type="AlphaFoldDB" id="A0A1V4JUE5"/>
<gene>
    <name evidence="2" type="ORF">AV530_011868</name>
</gene>
<dbReference type="EMBL" id="LSYS01006159">
    <property type="protein sequence ID" value="OPJ75675.1"/>
    <property type="molecule type" value="Genomic_DNA"/>
</dbReference>
<keyword evidence="1" id="KW-1133">Transmembrane helix</keyword>
<name>A0A1V4JUE5_PATFA</name>
<organism evidence="2 3">
    <name type="scientific">Patagioenas fasciata monilis</name>
    <dbReference type="NCBI Taxonomy" id="372326"/>
    <lineage>
        <taxon>Eukaryota</taxon>
        <taxon>Metazoa</taxon>
        <taxon>Chordata</taxon>
        <taxon>Craniata</taxon>
        <taxon>Vertebrata</taxon>
        <taxon>Euteleostomi</taxon>
        <taxon>Archelosauria</taxon>
        <taxon>Archosauria</taxon>
        <taxon>Dinosauria</taxon>
        <taxon>Saurischia</taxon>
        <taxon>Theropoda</taxon>
        <taxon>Coelurosauria</taxon>
        <taxon>Aves</taxon>
        <taxon>Neognathae</taxon>
        <taxon>Neoaves</taxon>
        <taxon>Columbimorphae</taxon>
        <taxon>Columbiformes</taxon>
        <taxon>Columbidae</taxon>
        <taxon>Patagioenas</taxon>
    </lineage>
</organism>
<keyword evidence="1" id="KW-0472">Membrane</keyword>
<accession>A0A1V4JUE5</accession>
<evidence type="ECO:0000313" key="3">
    <source>
        <dbReference type="Proteomes" id="UP000190648"/>
    </source>
</evidence>
<evidence type="ECO:0000256" key="1">
    <source>
        <dbReference type="SAM" id="Phobius"/>
    </source>
</evidence>